<dbReference type="Gene3D" id="1.20.120.10">
    <property type="entry name" value="Cytochrome c/b562"/>
    <property type="match status" value="1"/>
</dbReference>
<evidence type="ECO:0000256" key="3">
    <source>
        <dbReference type="SAM" id="SignalP"/>
    </source>
</evidence>
<keyword evidence="2 3" id="KW-0732">Signal</keyword>
<dbReference type="InterPro" id="IPR010980">
    <property type="entry name" value="Cyt_c/b562"/>
</dbReference>
<dbReference type="Pfam" id="PF07361">
    <property type="entry name" value="Cytochrom_B562"/>
    <property type="match status" value="1"/>
</dbReference>
<organism evidence="4 5">
    <name type="scientific">Alkalimonas collagenimarina</name>
    <dbReference type="NCBI Taxonomy" id="400390"/>
    <lineage>
        <taxon>Bacteria</taxon>
        <taxon>Pseudomonadati</taxon>
        <taxon>Pseudomonadota</taxon>
        <taxon>Gammaproteobacteria</taxon>
        <taxon>Alkalimonas</taxon>
    </lineage>
</organism>
<dbReference type="SUPFAM" id="SSF47175">
    <property type="entry name" value="Cytochromes"/>
    <property type="match status" value="1"/>
</dbReference>
<accession>A0ABT9GXP7</accession>
<sequence length="134" mass="15556">MKWFIVLLASGQLLIAGFSHAYTSQSESLEVIMKSFSFEYRQAVESESSENRLQHVHQMQKKINAAMQAPLRDDKAEQFLQGFHKVAAVLEQVEQAVMAGNHQLADEKLVKIDQLRIEYHRLRKRSIWQLLFGR</sequence>
<dbReference type="InterPro" id="IPR009155">
    <property type="entry name" value="Cyt_b562"/>
</dbReference>
<reference evidence="4 5" key="1">
    <citation type="submission" date="2023-08" db="EMBL/GenBank/DDBJ databases">
        <authorList>
            <person name="Joshi A."/>
            <person name="Thite S."/>
        </authorList>
    </citation>
    <scope>NUCLEOTIDE SEQUENCE [LARGE SCALE GENOMIC DNA]</scope>
    <source>
        <strain evidence="4 5">AC40</strain>
    </source>
</reference>
<gene>
    <name evidence="4" type="ORF">Q3O60_06520</name>
</gene>
<keyword evidence="5" id="KW-1185">Reference proteome</keyword>
<comment type="similarity">
    <text evidence="1">Belongs to the cytochrome b562 family.</text>
</comment>
<feature type="chain" id="PRO_5045645120" evidence="3">
    <location>
        <begin position="22"/>
        <end position="134"/>
    </location>
</feature>
<comment type="caution">
    <text evidence="4">The sequence shown here is derived from an EMBL/GenBank/DDBJ whole genome shotgun (WGS) entry which is preliminary data.</text>
</comment>
<evidence type="ECO:0000256" key="2">
    <source>
        <dbReference type="ARBA" id="ARBA00022729"/>
    </source>
</evidence>
<name>A0ABT9GXP7_9GAMM</name>
<protein>
    <submittedName>
        <fullName evidence="4">Cytochrome b562</fullName>
    </submittedName>
</protein>
<dbReference type="RefSeq" id="WP_305893099.1">
    <property type="nucleotide sequence ID" value="NZ_JAUZVZ010000007.1"/>
</dbReference>
<evidence type="ECO:0000256" key="1">
    <source>
        <dbReference type="ARBA" id="ARBA00005523"/>
    </source>
</evidence>
<proteinExistence type="inferred from homology"/>
<evidence type="ECO:0000313" key="4">
    <source>
        <dbReference type="EMBL" id="MDP4535834.1"/>
    </source>
</evidence>
<dbReference type="EMBL" id="JAUZVZ010000007">
    <property type="protein sequence ID" value="MDP4535834.1"/>
    <property type="molecule type" value="Genomic_DNA"/>
</dbReference>
<evidence type="ECO:0000313" key="5">
    <source>
        <dbReference type="Proteomes" id="UP001231616"/>
    </source>
</evidence>
<dbReference type="Proteomes" id="UP001231616">
    <property type="component" value="Unassembled WGS sequence"/>
</dbReference>
<feature type="signal peptide" evidence="3">
    <location>
        <begin position="1"/>
        <end position="21"/>
    </location>
</feature>